<dbReference type="EMBL" id="JBEZVI010000015">
    <property type="protein sequence ID" value="MEU3712189.1"/>
    <property type="molecule type" value="Genomic_DNA"/>
</dbReference>
<sequence>MNCPVDGKLVRDEIPRIIQESGADPHWHVAGPQEYRRRLRHKLSEEVREVLGADESSAPDELADVMEVVHALAGDLGVGPEELEAIRKSKAAARGGFAGRVVWMGNR</sequence>
<evidence type="ECO:0000313" key="2">
    <source>
        <dbReference type="Proteomes" id="UP001550853"/>
    </source>
</evidence>
<accession>A0ABV2Z302</accession>
<evidence type="ECO:0000313" key="1">
    <source>
        <dbReference type="EMBL" id="MEU3712189.1"/>
    </source>
</evidence>
<protein>
    <submittedName>
        <fullName evidence="1">Nucleoside triphosphate pyrophosphohydrolase</fullName>
    </submittedName>
</protein>
<name>A0ABV2Z302_9ACTN</name>
<dbReference type="CDD" id="cd11532">
    <property type="entry name" value="NTP-PPase_COG4997"/>
    <property type="match status" value="1"/>
</dbReference>
<organism evidence="1 2">
    <name type="scientific">Streptomyces catenulae</name>
    <dbReference type="NCBI Taxonomy" id="66875"/>
    <lineage>
        <taxon>Bacteria</taxon>
        <taxon>Bacillati</taxon>
        <taxon>Actinomycetota</taxon>
        <taxon>Actinomycetes</taxon>
        <taxon>Kitasatosporales</taxon>
        <taxon>Streptomycetaceae</taxon>
        <taxon>Streptomyces</taxon>
    </lineage>
</organism>
<dbReference type="RefSeq" id="WP_245655018.1">
    <property type="nucleotide sequence ID" value="NZ_JBEZVI010000015.1"/>
</dbReference>
<dbReference type="SUPFAM" id="SSF101386">
    <property type="entry name" value="all-alpha NTP pyrophosphatases"/>
    <property type="match status" value="1"/>
</dbReference>
<keyword evidence="2" id="KW-1185">Reference proteome</keyword>
<reference evidence="1 2" key="1">
    <citation type="submission" date="2024-06" db="EMBL/GenBank/DDBJ databases">
        <title>The Natural Products Discovery Center: Release of the First 8490 Sequenced Strains for Exploring Actinobacteria Biosynthetic Diversity.</title>
        <authorList>
            <person name="Kalkreuter E."/>
            <person name="Kautsar S.A."/>
            <person name="Yang D."/>
            <person name="Bader C.D."/>
            <person name="Teijaro C.N."/>
            <person name="Fluegel L."/>
            <person name="Davis C.M."/>
            <person name="Simpson J.R."/>
            <person name="Lauterbach L."/>
            <person name="Steele A.D."/>
            <person name="Gui C."/>
            <person name="Meng S."/>
            <person name="Li G."/>
            <person name="Viehrig K."/>
            <person name="Ye F."/>
            <person name="Su P."/>
            <person name="Kiefer A.F."/>
            <person name="Nichols A."/>
            <person name="Cepeda A.J."/>
            <person name="Yan W."/>
            <person name="Fan B."/>
            <person name="Jiang Y."/>
            <person name="Adhikari A."/>
            <person name="Zheng C.-J."/>
            <person name="Schuster L."/>
            <person name="Cowan T.M."/>
            <person name="Smanski M.J."/>
            <person name="Chevrette M.G."/>
            <person name="De Carvalho L.P.S."/>
            <person name="Shen B."/>
        </authorList>
    </citation>
    <scope>NUCLEOTIDE SEQUENCE [LARGE SCALE GENOMIC DNA]</scope>
    <source>
        <strain evidence="1 2">NPDC033039</strain>
    </source>
</reference>
<comment type="caution">
    <text evidence="1">The sequence shown here is derived from an EMBL/GenBank/DDBJ whole genome shotgun (WGS) entry which is preliminary data.</text>
</comment>
<gene>
    <name evidence="1" type="ORF">AB0E61_19115</name>
</gene>
<dbReference type="Proteomes" id="UP001550853">
    <property type="component" value="Unassembled WGS sequence"/>
</dbReference>
<dbReference type="InterPro" id="IPR038735">
    <property type="entry name" value="MSMEG_1276-like_NTP-PPase_dom"/>
</dbReference>
<proteinExistence type="predicted"/>